<dbReference type="GO" id="GO:0004803">
    <property type="term" value="F:transposase activity"/>
    <property type="evidence" value="ECO:0007669"/>
    <property type="project" value="InterPro"/>
</dbReference>
<reference evidence="1 2" key="1">
    <citation type="journal article" date="2014" name="Mol. Biol. Evol.">
        <title>Massive expansion of Ubiquitination-related gene families within the Chlamydiae.</title>
        <authorList>
            <person name="Domman D."/>
            <person name="Collingro A."/>
            <person name="Lagkouvardos I."/>
            <person name="Gehre L."/>
            <person name="Weinmaier T."/>
            <person name="Rattei T."/>
            <person name="Subtil A."/>
            <person name="Horn M."/>
        </authorList>
    </citation>
    <scope>NUCLEOTIDE SEQUENCE [LARGE SCALE GENOMIC DNA]</scope>
    <source>
        <strain evidence="1 2">EI2</strain>
    </source>
</reference>
<evidence type="ECO:0000313" key="1">
    <source>
        <dbReference type="EMBL" id="KIC70762.1"/>
    </source>
</evidence>
<dbReference type="GO" id="GO:0003677">
    <property type="term" value="F:DNA binding"/>
    <property type="evidence" value="ECO:0007669"/>
    <property type="project" value="InterPro"/>
</dbReference>
<dbReference type="Pfam" id="PF01527">
    <property type="entry name" value="HTH_Tnp_1"/>
    <property type="match status" value="1"/>
</dbReference>
<organism evidence="1 2">
    <name type="scientific">Candidatus Protochlamydia amoebophila</name>
    <dbReference type="NCBI Taxonomy" id="362787"/>
    <lineage>
        <taxon>Bacteria</taxon>
        <taxon>Pseudomonadati</taxon>
        <taxon>Chlamydiota</taxon>
        <taxon>Chlamydiia</taxon>
        <taxon>Parachlamydiales</taxon>
        <taxon>Parachlamydiaceae</taxon>
        <taxon>Candidatus Protochlamydia</taxon>
    </lineage>
</organism>
<dbReference type="InterPro" id="IPR002514">
    <property type="entry name" value="Transposase_8"/>
</dbReference>
<name>A0A0C1JU23_9BACT</name>
<gene>
    <name evidence="1" type="ORF">DB44_GA00050</name>
</gene>
<dbReference type="Proteomes" id="UP000031465">
    <property type="component" value="Unassembled WGS sequence"/>
</dbReference>
<dbReference type="GO" id="GO:0006313">
    <property type="term" value="P:DNA transposition"/>
    <property type="evidence" value="ECO:0007669"/>
    <property type="project" value="InterPro"/>
</dbReference>
<dbReference type="PATRIC" id="fig|362787.3.peg.2034"/>
<protein>
    <submittedName>
        <fullName evidence="1">Insertion element IS407 uncharacterized 10.0 kDa protein</fullName>
    </submittedName>
</protein>
<proteinExistence type="predicted"/>
<sequence length="50" mass="5815">MKKNFPEEPITRNLKEVDAEIPLAKVCRKHGVNAASYYQWKAKLSGMEFF</sequence>
<accession>A0A0C1JU23</accession>
<comment type="caution">
    <text evidence="1">The sequence shown here is derived from an EMBL/GenBank/DDBJ whole genome shotgun (WGS) entry which is preliminary data.</text>
</comment>
<evidence type="ECO:0000313" key="2">
    <source>
        <dbReference type="Proteomes" id="UP000031465"/>
    </source>
</evidence>
<dbReference type="EMBL" id="JSAN01000146">
    <property type="protein sequence ID" value="KIC70762.1"/>
    <property type="molecule type" value="Genomic_DNA"/>
</dbReference>
<dbReference type="RefSeq" id="WP_080503375.1">
    <property type="nucleotide sequence ID" value="NZ_JSAN01000146.1"/>
</dbReference>
<dbReference type="AlphaFoldDB" id="A0A0C1JU23"/>